<dbReference type="PANTHER" id="PTHR43221:SF1">
    <property type="entry name" value="PROTEASE HTPX"/>
    <property type="match status" value="1"/>
</dbReference>
<evidence type="ECO:0000313" key="14">
    <source>
        <dbReference type="EMBL" id="CUN49562.1"/>
    </source>
</evidence>
<feature type="binding site" evidence="12">
    <location>
        <position position="136"/>
    </location>
    <ligand>
        <name>Zn(2+)</name>
        <dbReference type="ChEBI" id="CHEBI:29105"/>
        <note>catalytic</note>
    </ligand>
</feature>
<feature type="binding site" evidence="12">
    <location>
        <position position="132"/>
    </location>
    <ligand>
        <name>Zn(2+)</name>
        <dbReference type="ChEBI" id="CHEBI:29105"/>
        <note>catalytic</note>
    </ligand>
</feature>
<dbReference type="GO" id="GO:0004222">
    <property type="term" value="F:metalloendopeptidase activity"/>
    <property type="evidence" value="ECO:0007669"/>
    <property type="project" value="UniProtKB-UniRule"/>
</dbReference>
<dbReference type="AlphaFoldDB" id="A0A173XCR2"/>
<dbReference type="EC" id="3.4.24.-" evidence="12"/>
<evidence type="ECO:0000256" key="4">
    <source>
        <dbReference type="ARBA" id="ARBA00022670"/>
    </source>
</evidence>
<accession>A0A173XCR2</accession>
<gene>
    <name evidence="12 14" type="primary">htpX</name>
    <name evidence="14" type="ORF">ERS852385_00580</name>
</gene>
<keyword evidence="8 12" id="KW-0862">Zinc</keyword>
<evidence type="ECO:0000256" key="3">
    <source>
        <dbReference type="ARBA" id="ARBA00022475"/>
    </source>
</evidence>
<keyword evidence="6 12" id="KW-0479">Metal-binding</keyword>
<evidence type="ECO:0000256" key="2">
    <source>
        <dbReference type="ARBA" id="ARBA00009779"/>
    </source>
</evidence>
<keyword evidence="4 12" id="KW-0645">Protease</keyword>
<evidence type="ECO:0000256" key="10">
    <source>
        <dbReference type="ARBA" id="ARBA00023049"/>
    </source>
</evidence>
<feature type="transmembrane region" description="Helical" evidence="12">
    <location>
        <begin position="142"/>
        <end position="166"/>
    </location>
</feature>
<keyword evidence="5 12" id="KW-0812">Transmembrane</keyword>
<evidence type="ECO:0000256" key="7">
    <source>
        <dbReference type="ARBA" id="ARBA00022801"/>
    </source>
</evidence>
<evidence type="ECO:0000256" key="12">
    <source>
        <dbReference type="HAMAP-Rule" id="MF_00188"/>
    </source>
</evidence>
<feature type="domain" description="Peptidase M48" evidence="13">
    <location>
        <begin position="67"/>
        <end position="281"/>
    </location>
</feature>
<reference evidence="14 15" key="1">
    <citation type="submission" date="2015-09" db="EMBL/GenBank/DDBJ databases">
        <authorList>
            <consortium name="Pathogen Informatics"/>
        </authorList>
    </citation>
    <scope>NUCLEOTIDE SEQUENCE [LARGE SCALE GENOMIC DNA]</scope>
    <source>
        <strain evidence="14 15">2789STDY5608828</strain>
    </source>
</reference>
<feature type="transmembrane region" description="Helical" evidence="12">
    <location>
        <begin position="9"/>
        <end position="26"/>
    </location>
</feature>
<name>A0A173XCR2_9FIRM</name>
<evidence type="ECO:0000256" key="8">
    <source>
        <dbReference type="ARBA" id="ARBA00022833"/>
    </source>
</evidence>
<evidence type="ECO:0000259" key="13">
    <source>
        <dbReference type="Pfam" id="PF01435"/>
    </source>
</evidence>
<keyword evidence="9 12" id="KW-1133">Transmembrane helix</keyword>
<comment type="cofactor">
    <cofactor evidence="12">
        <name>Zn(2+)</name>
        <dbReference type="ChEBI" id="CHEBI:29105"/>
    </cofactor>
    <text evidence="12">Binds 1 zinc ion per subunit.</text>
</comment>
<evidence type="ECO:0000256" key="6">
    <source>
        <dbReference type="ARBA" id="ARBA00022723"/>
    </source>
</evidence>
<dbReference type="Gene3D" id="3.30.2010.10">
    <property type="entry name" value="Metalloproteases ('zincins'), catalytic domain"/>
    <property type="match status" value="1"/>
</dbReference>
<dbReference type="InterPro" id="IPR050083">
    <property type="entry name" value="HtpX_protease"/>
</dbReference>
<evidence type="ECO:0000256" key="5">
    <source>
        <dbReference type="ARBA" id="ARBA00022692"/>
    </source>
</evidence>
<proteinExistence type="inferred from homology"/>
<dbReference type="NCBIfam" id="NF002826">
    <property type="entry name" value="PRK03001.1"/>
    <property type="match status" value="1"/>
</dbReference>
<evidence type="ECO:0000256" key="11">
    <source>
        <dbReference type="ARBA" id="ARBA00023136"/>
    </source>
</evidence>
<comment type="subcellular location">
    <subcellularLocation>
        <location evidence="1 12">Cell membrane</location>
        <topology evidence="1 12">Multi-pass membrane protein</topology>
    </subcellularLocation>
</comment>
<protein>
    <recommendedName>
        <fullName evidence="12">Protease HtpX homolog</fullName>
        <ecNumber evidence="12">3.4.24.-</ecNumber>
    </recommendedName>
</protein>
<dbReference type="GO" id="GO:0005886">
    <property type="term" value="C:plasma membrane"/>
    <property type="evidence" value="ECO:0007669"/>
    <property type="project" value="UniProtKB-SubCell"/>
</dbReference>
<dbReference type="InterPro" id="IPR001915">
    <property type="entry name" value="Peptidase_M48"/>
</dbReference>
<keyword evidence="3 12" id="KW-1003">Cell membrane</keyword>
<dbReference type="GO" id="GO:0008270">
    <property type="term" value="F:zinc ion binding"/>
    <property type="evidence" value="ECO:0007669"/>
    <property type="project" value="UniProtKB-UniRule"/>
</dbReference>
<keyword evidence="10 12" id="KW-0482">Metalloprotease</keyword>
<feature type="binding site" evidence="12">
    <location>
        <position position="203"/>
    </location>
    <ligand>
        <name>Zn(2+)</name>
        <dbReference type="ChEBI" id="CHEBI:29105"/>
        <note>catalytic</note>
    </ligand>
</feature>
<dbReference type="eggNOG" id="COG0501">
    <property type="taxonomic scope" value="Bacteria"/>
</dbReference>
<keyword evidence="11 12" id="KW-0472">Membrane</keyword>
<dbReference type="Pfam" id="PF01435">
    <property type="entry name" value="Peptidase_M48"/>
    <property type="match status" value="1"/>
</dbReference>
<evidence type="ECO:0000313" key="15">
    <source>
        <dbReference type="Proteomes" id="UP000095546"/>
    </source>
</evidence>
<comment type="similarity">
    <text evidence="2 12">Belongs to the peptidase M48B family.</text>
</comment>
<evidence type="ECO:0000256" key="9">
    <source>
        <dbReference type="ARBA" id="ARBA00022989"/>
    </source>
</evidence>
<keyword evidence="15" id="KW-1185">Reference proteome</keyword>
<dbReference type="Proteomes" id="UP000095546">
    <property type="component" value="Unassembled WGS sequence"/>
</dbReference>
<dbReference type="GO" id="GO:0006508">
    <property type="term" value="P:proteolysis"/>
    <property type="evidence" value="ECO:0007669"/>
    <property type="project" value="UniProtKB-KW"/>
</dbReference>
<dbReference type="PANTHER" id="PTHR43221">
    <property type="entry name" value="PROTEASE HTPX"/>
    <property type="match status" value="1"/>
</dbReference>
<organism evidence="14 15">
    <name type="scientific">Mitsuokella jalaludinii</name>
    <dbReference type="NCBI Taxonomy" id="187979"/>
    <lineage>
        <taxon>Bacteria</taxon>
        <taxon>Bacillati</taxon>
        <taxon>Bacillota</taxon>
        <taxon>Negativicutes</taxon>
        <taxon>Selenomonadales</taxon>
        <taxon>Selenomonadaceae</taxon>
        <taxon>Mitsuokella</taxon>
    </lineage>
</organism>
<feature type="active site" evidence="12">
    <location>
        <position position="133"/>
    </location>
</feature>
<sequence>MNMNNIKTVMLMVLMAVIMMLIGGLVGGRTGLTIMLFFSIAMNIYSYWCSDSLVLRWSGAQEVTREQAPQLYDLVEKLASRAGLPMPRVCIIDADEPNAFATGRNPEHAAVAVTTGIMRVLDYNEISGVLAHELAHVKNRDILTSTIASMMATVISYAAQFFMFFGGSSDDDDGVNPIAAIAMMILAPIAAMLIQMAISRSREYEADHDGGEICGNPNYLADGLEKIEYYVTHSPETLPDAKPATANMYIVNPFEGTGKALTKLFSTHPDTADRIARLREQAREMRVY</sequence>
<feature type="transmembrane region" description="Helical" evidence="12">
    <location>
        <begin position="178"/>
        <end position="198"/>
    </location>
</feature>
<keyword evidence="7 12" id="KW-0378">Hydrolase</keyword>
<dbReference type="EMBL" id="CYYU01000002">
    <property type="protein sequence ID" value="CUN49562.1"/>
    <property type="molecule type" value="Genomic_DNA"/>
</dbReference>
<dbReference type="HAMAP" id="MF_00188">
    <property type="entry name" value="Pept_M48_protease_HtpX"/>
    <property type="match status" value="1"/>
</dbReference>
<dbReference type="InterPro" id="IPR022919">
    <property type="entry name" value="Pept_M48_protease_HtpX"/>
</dbReference>
<dbReference type="STRING" id="187979.ERS852385_00580"/>
<dbReference type="CDD" id="cd07336">
    <property type="entry name" value="M48B_HtpX_like"/>
    <property type="match status" value="1"/>
</dbReference>
<evidence type="ECO:0000256" key="1">
    <source>
        <dbReference type="ARBA" id="ARBA00004651"/>
    </source>
</evidence>